<evidence type="ECO:0000259" key="8">
    <source>
        <dbReference type="PROSITE" id="PS51346"/>
    </source>
</evidence>
<evidence type="ECO:0000313" key="9">
    <source>
        <dbReference type="EMBL" id="EOO70824.1"/>
    </source>
</evidence>
<evidence type="ECO:0000256" key="2">
    <source>
        <dbReference type="ARBA" id="ARBA00018391"/>
    </source>
</evidence>
<evidence type="ECO:0000256" key="1">
    <source>
        <dbReference type="ARBA" id="ARBA00012018"/>
    </source>
</evidence>
<feature type="domain" description="Zn-dependent PLC" evidence="8">
    <location>
        <begin position="43"/>
        <end position="328"/>
    </location>
</feature>
<gene>
    <name evidence="9" type="ORF">IIC_04518</name>
</gene>
<dbReference type="InterPro" id="IPR008947">
    <property type="entry name" value="PLipase_C/P1_nuclease_dom_sf"/>
</dbReference>
<evidence type="ECO:0000313" key="10">
    <source>
        <dbReference type="Proteomes" id="UP000014040"/>
    </source>
</evidence>
<dbReference type="EMBL" id="AHES01000049">
    <property type="protein sequence ID" value="EOO70824.1"/>
    <property type="molecule type" value="Genomic_DNA"/>
</dbReference>
<dbReference type="RefSeq" id="WP_016102600.1">
    <property type="nucleotide sequence ID" value="NZ_KB976282.1"/>
</dbReference>
<protein>
    <recommendedName>
        <fullName evidence="2">Phospholipase C</fullName>
        <ecNumber evidence="1">3.1.4.3</ecNumber>
    </recommendedName>
    <alternativeName>
        <fullName evidence="7">Phosphatidylcholine cholinephosphohydrolase</fullName>
    </alternativeName>
</protein>
<keyword evidence="3" id="KW-0479">Metal-binding</keyword>
<dbReference type="Proteomes" id="UP000014040">
    <property type="component" value="Unassembled WGS sequence"/>
</dbReference>
<dbReference type="GO" id="GO:0034480">
    <property type="term" value="F:phosphatidylcholine phospholipase C activity"/>
    <property type="evidence" value="ECO:0007669"/>
    <property type="project" value="UniProtKB-EC"/>
</dbReference>
<evidence type="ECO:0000256" key="3">
    <source>
        <dbReference type="ARBA" id="ARBA00022723"/>
    </source>
</evidence>
<dbReference type="InterPro" id="IPR029002">
    <property type="entry name" value="PLPC/GPLD1"/>
</dbReference>
<evidence type="ECO:0000256" key="6">
    <source>
        <dbReference type="ARBA" id="ARBA00022833"/>
    </source>
</evidence>
<organism evidence="9 10">
    <name type="scientific">Bacillus cereus VD021</name>
    <dbReference type="NCBI Taxonomy" id="1053224"/>
    <lineage>
        <taxon>Bacteria</taxon>
        <taxon>Bacillati</taxon>
        <taxon>Bacillota</taxon>
        <taxon>Bacilli</taxon>
        <taxon>Bacillales</taxon>
        <taxon>Bacillaceae</taxon>
        <taxon>Bacillus</taxon>
        <taxon>Bacillus cereus group</taxon>
    </lineage>
</organism>
<dbReference type="GO" id="GO:0008270">
    <property type="term" value="F:zinc ion binding"/>
    <property type="evidence" value="ECO:0007669"/>
    <property type="project" value="InterPro"/>
</dbReference>
<keyword evidence="6" id="KW-0862">Zinc</keyword>
<keyword evidence="5" id="KW-0378">Hydrolase</keyword>
<dbReference type="PRINTS" id="PR00479">
    <property type="entry name" value="PRPHPHLPASEC"/>
</dbReference>
<evidence type="ECO:0000256" key="4">
    <source>
        <dbReference type="ARBA" id="ARBA00022729"/>
    </source>
</evidence>
<dbReference type="EC" id="3.1.4.3" evidence="1"/>
<reference evidence="9 10" key="1">
    <citation type="submission" date="2012-12" db="EMBL/GenBank/DDBJ databases">
        <title>The Genome Sequence of Bacillus cereus VD021.</title>
        <authorList>
            <consortium name="The Broad Institute Genome Sequencing Platform"/>
            <consortium name="The Broad Institute Genome Sequencing Center for Infectious Disease"/>
            <person name="Feldgarden M."/>
            <person name="Van der Auwera G.A."/>
            <person name="Mahillon J."/>
            <person name="Duprez V."/>
            <person name="Timmery S."/>
            <person name="Mattelet C."/>
            <person name="Dierick K."/>
            <person name="Sun M."/>
            <person name="Yu Z."/>
            <person name="Zhu L."/>
            <person name="Hu X."/>
            <person name="Shank E.B."/>
            <person name="Swiecicka I."/>
            <person name="Hansen B.M."/>
            <person name="Andrup L."/>
            <person name="Walker B."/>
            <person name="Young S.K."/>
            <person name="Zeng Q."/>
            <person name="Gargeya S."/>
            <person name="Fitzgerald M."/>
            <person name="Haas B."/>
            <person name="Abouelleil A."/>
            <person name="Alvarado L."/>
            <person name="Arachchi H.M."/>
            <person name="Berlin A.M."/>
            <person name="Chapman S.B."/>
            <person name="Dewar J."/>
            <person name="Goldberg J."/>
            <person name="Griggs A."/>
            <person name="Gujja S."/>
            <person name="Hansen M."/>
            <person name="Howarth C."/>
            <person name="Imamovic A."/>
            <person name="Larimer J."/>
            <person name="McCowan C."/>
            <person name="Murphy C."/>
            <person name="Neiman D."/>
            <person name="Pearson M."/>
            <person name="Priest M."/>
            <person name="Roberts A."/>
            <person name="Saif S."/>
            <person name="Shea T."/>
            <person name="Sisk P."/>
            <person name="Sykes S."/>
            <person name="Wortman J."/>
            <person name="Nusbaum C."/>
            <person name="Birren B."/>
        </authorList>
    </citation>
    <scope>NUCLEOTIDE SEQUENCE [LARGE SCALE GENOMIC DNA]</scope>
    <source>
        <strain evidence="9 10">VD021</strain>
    </source>
</reference>
<evidence type="ECO:0000256" key="5">
    <source>
        <dbReference type="ARBA" id="ARBA00022801"/>
    </source>
</evidence>
<dbReference type="HOGENOM" id="CLU_841040_0_0_9"/>
<dbReference type="InterPro" id="IPR001531">
    <property type="entry name" value="Zn_PLipaseC"/>
</dbReference>
<keyword evidence="4" id="KW-0732">Signal</keyword>
<evidence type="ECO:0000256" key="7">
    <source>
        <dbReference type="ARBA" id="ARBA00031285"/>
    </source>
</evidence>
<accession>R8HD83</accession>
<comment type="caution">
    <text evidence="9">The sequence shown here is derived from an EMBL/GenBank/DDBJ whole genome shotgun (WGS) entry which is preliminary data.</text>
</comment>
<dbReference type="CDD" id="cd11009">
    <property type="entry name" value="Zn_dep_PLPC"/>
    <property type="match status" value="1"/>
</dbReference>
<name>R8HD83_BACCE</name>
<dbReference type="SMART" id="SM00770">
    <property type="entry name" value="Zn_dep_PLPC"/>
    <property type="match status" value="1"/>
</dbReference>
<dbReference type="PROSITE" id="PS51346">
    <property type="entry name" value="PROKAR_ZN_DEPEND_PLPC_2"/>
    <property type="match status" value="1"/>
</dbReference>
<dbReference type="Gene3D" id="1.10.575.10">
    <property type="entry name" value="P1 Nuclease"/>
    <property type="match status" value="1"/>
</dbReference>
<dbReference type="PATRIC" id="fig|1053224.3.peg.4570"/>
<sequence length="330" mass="38246">MKFKTKLRQLTLAATISSMAITIVPSEILGAEISQENRNPSRPERWSAENPHNVNESTHLWLAQDAINRLARNQDDIKQNAAAFFNIPEYKTSFEQGLYDADYLDEFNQGGTGKIYIDGYISGGWKSHFYDPHTGKNYKGETTPTARTEGTKYFELSGEYFKNREWEKAFYFLGVSTHYFTDVTQPMHAANFTNFDLDNLNAVKFHSAFENYVTEIQDSYKLSDNILPYYDLVFGDNYEYSYDSGDWIHFAALIAKIEAPKIIRDEIFEQKYGHILSLSDFKIRLNNKWKQDLLIQEAIANSLMEAQRITPAFLNLWFEKFVGLTKPEDR</sequence>
<proteinExistence type="predicted"/>
<dbReference type="SUPFAM" id="SSF48537">
    <property type="entry name" value="Phospholipase C/P1 nuclease"/>
    <property type="match status" value="1"/>
</dbReference>
<dbReference type="AlphaFoldDB" id="R8HD83"/>
<dbReference type="Pfam" id="PF00882">
    <property type="entry name" value="Zn_dep_PLPC"/>
    <property type="match status" value="1"/>
</dbReference>